<keyword evidence="2" id="KW-0347">Helicase</keyword>
<dbReference type="Proteomes" id="UP000032900">
    <property type="component" value="Unassembled WGS sequence"/>
</dbReference>
<organism evidence="2 3">
    <name type="scientific">Geofilum rubicundum JCM 15548</name>
    <dbReference type="NCBI Taxonomy" id="1236989"/>
    <lineage>
        <taxon>Bacteria</taxon>
        <taxon>Pseudomonadati</taxon>
        <taxon>Bacteroidota</taxon>
        <taxon>Bacteroidia</taxon>
        <taxon>Marinilabiliales</taxon>
        <taxon>Marinilabiliaceae</taxon>
        <taxon>Geofilum</taxon>
    </lineage>
</organism>
<protein>
    <submittedName>
        <fullName evidence="2">Superfamily II DNA helicase</fullName>
    </submittedName>
</protein>
<dbReference type="AlphaFoldDB" id="A0A0E9LZY2"/>
<evidence type="ECO:0000313" key="2">
    <source>
        <dbReference type="EMBL" id="GAO30410.1"/>
    </source>
</evidence>
<proteinExistence type="predicted"/>
<dbReference type="EMBL" id="BAZW01000023">
    <property type="protein sequence ID" value="GAO30410.1"/>
    <property type="molecule type" value="Genomic_DNA"/>
</dbReference>
<keyword evidence="3" id="KW-1185">Reference proteome</keyword>
<evidence type="ECO:0000256" key="1">
    <source>
        <dbReference type="SAM" id="MobiDB-lite"/>
    </source>
</evidence>
<accession>A0A0E9LZY2</accession>
<feature type="compositionally biased region" description="Basic and acidic residues" evidence="1">
    <location>
        <begin position="38"/>
        <end position="47"/>
    </location>
</feature>
<feature type="region of interest" description="Disordered" evidence="1">
    <location>
        <begin position="25"/>
        <end position="48"/>
    </location>
</feature>
<evidence type="ECO:0000313" key="3">
    <source>
        <dbReference type="Proteomes" id="UP000032900"/>
    </source>
</evidence>
<dbReference type="RefSeq" id="WP_062125386.1">
    <property type="nucleotide sequence ID" value="NZ_BAZW01000023.1"/>
</dbReference>
<keyword evidence="2" id="KW-0067">ATP-binding</keyword>
<dbReference type="STRING" id="1236989.JCM15548_12678"/>
<reference evidence="2 3" key="1">
    <citation type="journal article" date="2015" name="Microbes Environ.">
        <title>Distribution and evolution of nitrogen fixation genes in the phylum bacteroidetes.</title>
        <authorList>
            <person name="Inoue J."/>
            <person name="Oshima K."/>
            <person name="Suda W."/>
            <person name="Sakamoto M."/>
            <person name="Iino T."/>
            <person name="Noda S."/>
            <person name="Hongoh Y."/>
            <person name="Hattori M."/>
            <person name="Ohkuma M."/>
        </authorList>
    </citation>
    <scope>NUCLEOTIDE SEQUENCE [LARGE SCALE GENOMIC DNA]</scope>
    <source>
        <strain evidence="2">JCM 15548</strain>
    </source>
</reference>
<keyword evidence="2" id="KW-0547">Nucleotide-binding</keyword>
<comment type="caution">
    <text evidence="2">The sequence shown here is derived from an EMBL/GenBank/DDBJ whole genome shotgun (WGS) entry which is preliminary data.</text>
</comment>
<keyword evidence="2" id="KW-0378">Hydrolase</keyword>
<sequence length="155" mass="17689">MPIKRIPFPKIRIVDHVGAALKGKSSELKQAKQNQQQLKEEAAREEAEQSPCLFNLKWAYEEAATRDSQLEEKLMMTTEVKGIDDGETIVFAVYQKAEKADEEDLFLAEAEGKVSDHKASAEWAFKQDDMSKKSEEVTGSEEMDLGNYYFTVRYE</sequence>
<gene>
    <name evidence="2" type="ORF">JCM15548_12678</name>
</gene>
<name>A0A0E9LZY2_9BACT</name>
<dbReference type="GO" id="GO:0004386">
    <property type="term" value="F:helicase activity"/>
    <property type="evidence" value="ECO:0007669"/>
    <property type="project" value="UniProtKB-KW"/>
</dbReference>